<protein>
    <submittedName>
        <fullName evidence="2">Uncharacterized protein</fullName>
    </submittedName>
</protein>
<dbReference type="AlphaFoldDB" id="A0A2I0A0Q4"/>
<feature type="compositionally biased region" description="Basic and acidic residues" evidence="1">
    <location>
        <begin position="71"/>
        <end position="81"/>
    </location>
</feature>
<evidence type="ECO:0000313" key="3">
    <source>
        <dbReference type="Proteomes" id="UP000236161"/>
    </source>
</evidence>
<gene>
    <name evidence="2" type="ORF">AXF42_Ash010806</name>
</gene>
<feature type="region of interest" description="Disordered" evidence="1">
    <location>
        <begin position="42"/>
        <end position="83"/>
    </location>
</feature>
<feature type="compositionally biased region" description="Basic and acidic residues" evidence="1">
    <location>
        <begin position="49"/>
        <end position="61"/>
    </location>
</feature>
<keyword evidence="3" id="KW-1185">Reference proteome</keyword>
<evidence type="ECO:0000313" key="2">
    <source>
        <dbReference type="EMBL" id="PKA49121.1"/>
    </source>
</evidence>
<reference evidence="2 3" key="1">
    <citation type="journal article" date="2017" name="Nature">
        <title>The Apostasia genome and the evolution of orchids.</title>
        <authorList>
            <person name="Zhang G.Q."/>
            <person name="Liu K.W."/>
            <person name="Li Z."/>
            <person name="Lohaus R."/>
            <person name="Hsiao Y.Y."/>
            <person name="Niu S.C."/>
            <person name="Wang J.Y."/>
            <person name="Lin Y.C."/>
            <person name="Xu Q."/>
            <person name="Chen L.J."/>
            <person name="Yoshida K."/>
            <person name="Fujiwara S."/>
            <person name="Wang Z.W."/>
            <person name="Zhang Y.Q."/>
            <person name="Mitsuda N."/>
            <person name="Wang M."/>
            <person name="Liu G.H."/>
            <person name="Pecoraro L."/>
            <person name="Huang H.X."/>
            <person name="Xiao X.J."/>
            <person name="Lin M."/>
            <person name="Wu X.Y."/>
            <person name="Wu W.L."/>
            <person name="Chen Y.Y."/>
            <person name="Chang S.B."/>
            <person name="Sakamoto S."/>
            <person name="Ohme-Takagi M."/>
            <person name="Yagi M."/>
            <person name="Zeng S.J."/>
            <person name="Shen C.Y."/>
            <person name="Yeh C.M."/>
            <person name="Luo Y.B."/>
            <person name="Tsai W.C."/>
            <person name="Van de Peer Y."/>
            <person name="Liu Z.J."/>
        </authorList>
    </citation>
    <scope>NUCLEOTIDE SEQUENCE [LARGE SCALE GENOMIC DNA]</scope>
    <source>
        <strain evidence="3">cv. Shenzhen</strain>
        <tissue evidence="2">Stem</tissue>
    </source>
</reference>
<organism evidence="2 3">
    <name type="scientific">Apostasia shenzhenica</name>
    <dbReference type="NCBI Taxonomy" id="1088818"/>
    <lineage>
        <taxon>Eukaryota</taxon>
        <taxon>Viridiplantae</taxon>
        <taxon>Streptophyta</taxon>
        <taxon>Embryophyta</taxon>
        <taxon>Tracheophyta</taxon>
        <taxon>Spermatophyta</taxon>
        <taxon>Magnoliopsida</taxon>
        <taxon>Liliopsida</taxon>
        <taxon>Asparagales</taxon>
        <taxon>Orchidaceae</taxon>
        <taxon>Apostasioideae</taxon>
        <taxon>Apostasia</taxon>
    </lineage>
</organism>
<accession>A0A2I0A0Q4</accession>
<evidence type="ECO:0000256" key="1">
    <source>
        <dbReference type="SAM" id="MobiDB-lite"/>
    </source>
</evidence>
<name>A0A2I0A0Q4_9ASPA</name>
<dbReference type="EMBL" id="KZ452040">
    <property type="protein sequence ID" value="PKA49121.1"/>
    <property type="molecule type" value="Genomic_DNA"/>
</dbReference>
<dbReference type="Proteomes" id="UP000236161">
    <property type="component" value="Unassembled WGS sequence"/>
</dbReference>
<sequence length="117" mass="12687">MGVLATDGSDADATLVALRQRRLPDAVSQLLPTAGRCIHDSRQTRRRDCRGVADETGDSRGSRQRYSCGSCRRDQRPRPESPDAVLLCSFVSGLRSPETNPESDESCSAGPPLRLTS</sequence>
<proteinExistence type="predicted"/>
<feature type="region of interest" description="Disordered" evidence="1">
    <location>
        <begin position="95"/>
        <end position="117"/>
    </location>
</feature>